<dbReference type="AlphaFoldDB" id="A0A009HR30"/>
<dbReference type="PROSITE" id="PS51077">
    <property type="entry name" value="HTH_ICLR"/>
    <property type="match status" value="1"/>
</dbReference>
<dbReference type="Proteomes" id="UP000020595">
    <property type="component" value="Unassembled WGS sequence"/>
</dbReference>
<name>A0A009HR30_ACIB9</name>
<proteinExistence type="predicted"/>
<dbReference type="Pfam" id="PF09339">
    <property type="entry name" value="HTH_IclR"/>
    <property type="match status" value="1"/>
</dbReference>
<dbReference type="InterPro" id="IPR005471">
    <property type="entry name" value="Tscrpt_reg_IclR_N"/>
</dbReference>
<feature type="domain" description="HTH iclR-type" evidence="4">
    <location>
        <begin position="23"/>
        <end position="83"/>
    </location>
</feature>
<dbReference type="PANTHER" id="PTHR30136">
    <property type="entry name" value="HELIX-TURN-HELIX TRANSCRIPTIONAL REGULATOR, ICLR FAMILY"/>
    <property type="match status" value="1"/>
</dbReference>
<gene>
    <name evidence="6" type="ORF">J512_1068</name>
</gene>
<dbReference type="Gene3D" id="1.10.10.10">
    <property type="entry name" value="Winged helix-like DNA-binding domain superfamily/Winged helix DNA-binding domain"/>
    <property type="match status" value="1"/>
</dbReference>
<organism evidence="6 7">
    <name type="scientific">Acinetobacter baumannii (strain 1295743)</name>
    <dbReference type="NCBI Taxonomy" id="1310613"/>
    <lineage>
        <taxon>Bacteria</taxon>
        <taxon>Pseudomonadati</taxon>
        <taxon>Pseudomonadota</taxon>
        <taxon>Gammaproteobacteria</taxon>
        <taxon>Moraxellales</taxon>
        <taxon>Moraxellaceae</taxon>
        <taxon>Acinetobacter</taxon>
        <taxon>Acinetobacter calcoaceticus/baumannii complex</taxon>
    </lineage>
</organism>
<evidence type="ECO:0000256" key="3">
    <source>
        <dbReference type="ARBA" id="ARBA00023163"/>
    </source>
</evidence>
<evidence type="ECO:0000256" key="2">
    <source>
        <dbReference type="ARBA" id="ARBA00023125"/>
    </source>
</evidence>
<dbReference type="InterPro" id="IPR014757">
    <property type="entry name" value="Tscrpt_reg_IclR_C"/>
</dbReference>
<dbReference type="SUPFAM" id="SSF55781">
    <property type="entry name" value="GAF domain-like"/>
    <property type="match status" value="1"/>
</dbReference>
<comment type="caution">
    <text evidence="6">The sequence shown here is derived from an EMBL/GenBank/DDBJ whole genome shotgun (WGS) entry which is preliminary data.</text>
</comment>
<feature type="domain" description="IclR-ED" evidence="5">
    <location>
        <begin position="84"/>
        <end position="268"/>
    </location>
</feature>
<dbReference type="GO" id="GO:0045892">
    <property type="term" value="P:negative regulation of DNA-templated transcription"/>
    <property type="evidence" value="ECO:0007669"/>
    <property type="project" value="TreeGrafter"/>
</dbReference>
<keyword evidence="3" id="KW-0804">Transcription</keyword>
<dbReference type="SMART" id="SM00346">
    <property type="entry name" value="HTH_ICLR"/>
    <property type="match status" value="1"/>
</dbReference>
<dbReference type="PANTHER" id="PTHR30136:SF35">
    <property type="entry name" value="HTH-TYPE TRANSCRIPTIONAL REGULATOR RV1719"/>
    <property type="match status" value="1"/>
</dbReference>
<dbReference type="InterPro" id="IPR036388">
    <property type="entry name" value="WH-like_DNA-bd_sf"/>
</dbReference>
<evidence type="ECO:0000313" key="7">
    <source>
        <dbReference type="Proteomes" id="UP000020595"/>
    </source>
</evidence>
<dbReference type="Pfam" id="PF01614">
    <property type="entry name" value="IclR_C"/>
    <property type="match status" value="1"/>
</dbReference>
<sequence length="269" mass="29564">MSEQAELNEELNESTVETPELINKSVIKATVLLNKLGQYPRGITVTELAQEVRMSRPTTFRLLYSLEQTGFVERYDNKYMLGWKIARLGRLADPHSGILALVQPILQGLADQLNELIGYAVVNGEADFDLIAEASGGGRWFSLQGYIGRDFPIHASATGKIVLAELSDEKVKSLLPATLPKMASRTITDRAELIRNLQQIRVQEFAIIDDELEESLFAVAVGVRDSTGKLVGVLAATGPKQRMLSQSLVNIVSELQKTAKGISEKIAQI</sequence>
<dbReference type="GO" id="GO:0003677">
    <property type="term" value="F:DNA binding"/>
    <property type="evidence" value="ECO:0007669"/>
    <property type="project" value="UniProtKB-KW"/>
</dbReference>
<evidence type="ECO:0000259" key="4">
    <source>
        <dbReference type="PROSITE" id="PS51077"/>
    </source>
</evidence>
<dbReference type="Gene3D" id="3.30.450.40">
    <property type="match status" value="1"/>
</dbReference>
<dbReference type="InterPro" id="IPR050707">
    <property type="entry name" value="HTH_MetabolicPath_Reg"/>
</dbReference>
<dbReference type="InterPro" id="IPR029016">
    <property type="entry name" value="GAF-like_dom_sf"/>
</dbReference>
<dbReference type="InterPro" id="IPR036390">
    <property type="entry name" value="WH_DNA-bd_sf"/>
</dbReference>
<keyword evidence="2" id="KW-0238">DNA-binding</keyword>
<dbReference type="PROSITE" id="PS51078">
    <property type="entry name" value="ICLR_ED"/>
    <property type="match status" value="1"/>
</dbReference>
<evidence type="ECO:0000313" key="6">
    <source>
        <dbReference type="EMBL" id="EXB06657.1"/>
    </source>
</evidence>
<dbReference type="RefSeq" id="WP_001294884.1">
    <property type="nucleotide sequence ID" value="NZ_JEWH01000009.1"/>
</dbReference>
<dbReference type="GO" id="GO:0003700">
    <property type="term" value="F:DNA-binding transcription factor activity"/>
    <property type="evidence" value="ECO:0007669"/>
    <property type="project" value="TreeGrafter"/>
</dbReference>
<keyword evidence="1" id="KW-0805">Transcription regulation</keyword>
<accession>A0A009HR30</accession>
<dbReference type="EMBL" id="JEWH01000009">
    <property type="protein sequence ID" value="EXB06657.1"/>
    <property type="molecule type" value="Genomic_DNA"/>
</dbReference>
<dbReference type="SUPFAM" id="SSF46785">
    <property type="entry name" value="Winged helix' DNA-binding domain"/>
    <property type="match status" value="1"/>
</dbReference>
<reference evidence="6 7" key="1">
    <citation type="submission" date="2014-02" db="EMBL/GenBank/DDBJ databases">
        <title>Comparative genomics and transcriptomics to identify genetic mechanisms underlying the emergence of carbapenem resistant Acinetobacter baumannii (CRAb).</title>
        <authorList>
            <person name="Harris A.D."/>
            <person name="Johnson K.J."/>
            <person name="George J."/>
            <person name="Shefchek K."/>
            <person name="Daugherty S.C."/>
            <person name="Parankush S."/>
            <person name="Sadzewicz L."/>
            <person name="Tallon L."/>
            <person name="Sengamalay N."/>
            <person name="Hazen T.H."/>
            <person name="Rasko D.A."/>
        </authorList>
    </citation>
    <scope>NUCLEOTIDE SEQUENCE [LARGE SCALE GENOMIC DNA]</scope>
    <source>
        <strain evidence="6 7">1295743</strain>
    </source>
</reference>
<evidence type="ECO:0000256" key="1">
    <source>
        <dbReference type="ARBA" id="ARBA00023015"/>
    </source>
</evidence>
<dbReference type="PATRIC" id="fig|1310613.3.peg.1021"/>
<protein>
    <submittedName>
        <fullName evidence="6">Bacterial transcriptional regulator family protein</fullName>
    </submittedName>
</protein>
<evidence type="ECO:0000259" key="5">
    <source>
        <dbReference type="PROSITE" id="PS51078"/>
    </source>
</evidence>